<organism evidence="1 2">
    <name type="scientific">Candidatus Limenecus avicola</name>
    <dbReference type="NCBI Taxonomy" id="2840847"/>
    <lineage>
        <taxon>Bacteria</taxon>
        <taxon>Bacillati</taxon>
        <taxon>Bacillota</taxon>
        <taxon>Clostridia</taxon>
        <taxon>Eubacteriales</taxon>
        <taxon>Clostridiaceae</taxon>
        <taxon>Clostridiaceae incertae sedis</taxon>
        <taxon>Candidatus Limenecus</taxon>
    </lineage>
</organism>
<evidence type="ECO:0000313" key="2">
    <source>
        <dbReference type="Proteomes" id="UP000886748"/>
    </source>
</evidence>
<comment type="caution">
    <text evidence="1">The sequence shown here is derived from an EMBL/GenBank/DDBJ whole genome shotgun (WGS) entry which is preliminary data.</text>
</comment>
<gene>
    <name evidence="1" type="ORF">IAD26_01835</name>
</gene>
<dbReference type="Proteomes" id="UP000886748">
    <property type="component" value="Unassembled WGS sequence"/>
</dbReference>
<proteinExistence type="predicted"/>
<dbReference type="AlphaFoldDB" id="A0A9D1SR87"/>
<protein>
    <submittedName>
        <fullName evidence="1">Uncharacterized protein</fullName>
    </submittedName>
</protein>
<reference evidence="1" key="2">
    <citation type="journal article" date="2021" name="PeerJ">
        <title>Extensive microbial diversity within the chicken gut microbiome revealed by metagenomics and culture.</title>
        <authorList>
            <person name="Gilroy R."/>
            <person name="Ravi A."/>
            <person name="Getino M."/>
            <person name="Pursley I."/>
            <person name="Horton D.L."/>
            <person name="Alikhan N.F."/>
            <person name="Baker D."/>
            <person name="Gharbi K."/>
            <person name="Hall N."/>
            <person name="Watson M."/>
            <person name="Adriaenssens E.M."/>
            <person name="Foster-Nyarko E."/>
            <person name="Jarju S."/>
            <person name="Secka A."/>
            <person name="Antonio M."/>
            <person name="Oren A."/>
            <person name="Chaudhuri R.R."/>
            <person name="La Ragione R."/>
            <person name="Hildebrand F."/>
            <person name="Pallen M.J."/>
        </authorList>
    </citation>
    <scope>NUCLEOTIDE SEQUENCE</scope>
    <source>
        <strain evidence="1">CHK154-7741</strain>
    </source>
</reference>
<dbReference type="EMBL" id="DVOD01000014">
    <property type="protein sequence ID" value="HIU91856.1"/>
    <property type="molecule type" value="Genomic_DNA"/>
</dbReference>
<accession>A0A9D1SR87</accession>
<reference evidence="1" key="1">
    <citation type="submission" date="2020-10" db="EMBL/GenBank/DDBJ databases">
        <authorList>
            <person name="Gilroy R."/>
        </authorList>
    </citation>
    <scope>NUCLEOTIDE SEQUENCE</scope>
    <source>
        <strain evidence="1">CHK154-7741</strain>
    </source>
</reference>
<name>A0A9D1SR87_9CLOT</name>
<sequence>MKIDFSKLFSYTKNSDYITVKFLGIKLCVKNKQKVLDAIKIQNSYDLSNIKNTKKMIVFFIPPKNDINGGIMSIFSICKYSREICPDAQCVITTFPSKVTYAHNTFFKNDEKIYRWEQIVNNAKNVKELIIHIPEYFSDKFSTALTNKDFKFLKQIENVQINILNQNIELMPEPEKIKGLYKITNNVTQTIAHDRYATQEVCDKWQIPTHFLSVHIDTSGYRSYAFEEKQKIIVLSPDEAPYKEAIVKKLKQELPDFKLITVENMPFDEYMDLIAKAYFTISFGEGFDGYFCQPHLVGSLSFTIYNDNFFPNDSWKILENVFTSQQSMEENLVCYMKKYLLDKELYYLLISKLKNQLNIIYGENLLKDNLKKFYQQRYTYQ</sequence>
<evidence type="ECO:0000313" key="1">
    <source>
        <dbReference type="EMBL" id="HIU91856.1"/>
    </source>
</evidence>